<name>A0A1N5ZW46_9ACTN</name>
<reference evidence="3" key="1">
    <citation type="submission" date="2016-12" db="EMBL/GenBank/DDBJ databases">
        <authorList>
            <person name="Varghese N."/>
            <person name="Submissions S."/>
        </authorList>
    </citation>
    <scope>NUCLEOTIDE SEQUENCE [LARGE SCALE GENOMIC DNA]</scope>
    <source>
        <strain evidence="3">DSM 45599</strain>
    </source>
</reference>
<feature type="transmembrane region" description="Helical" evidence="1">
    <location>
        <begin position="27"/>
        <end position="50"/>
    </location>
</feature>
<accession>A0A1N5ZW46</accession>
<evidence type="ECO:0000313" key="2">
    <source>
        <dbReference type="EMBL" id="SIN26036.1"/>
    </source>
</evidence>
<organism evidence="2 3">
    <name type="scientific">Micromonospora cremea</name>
    <dbReference type="NCBI Taxonomy" id="709881"/>
    <lineage>
        <taxon>Bacteria</taxon>
        <taxon>Bacillati</taxon>
        <taxon>Actinomycetota</taxon>
        <taxon>Actinomycetes</taxon>
        <taxon>Micromonosporales</taxon>
        <taxon>Micromonosporaceae</taxon>
        <taxon>Micromonospora</taxon>
    </lineage>
</organism>
<dbReference type="STRING" id="709881.SAMN04489832_4551"/>
<keyword evidence="1" id="KW-0812">Transmembrane</keyword>
<evidence type="ECO:0000256" key="1">
    <source>
        <dbReference type="SAM" id="Phobius"/>
    </source>
</evidence>
<proteinExistence type="predicted"/>
<keyword evidence="1" id="KW-1133">Transmembrane helix</keyword>
<dbReference type="AlphaFoldDB" id="A0A1N5ZW46"/>
<feature type="transmembrane region" description="Helical" evidence="1">
    <location>
        <begin position="94"/>
        <end position="111"/>
    </location>
</feature>
<dbReference type="EMBL" id="FSQT01000002">
    <property type="protein sequence ID" value="SIN26036.1"/>
    <property type="molecule type" value="Genomic_DNA"/>
</dbReference>
<protein>
    <recommendedName>
        <fullName evidence="4">DoxX protein</fullName>
    </recommendedName>
</protein>
<evidence type="ECO:0000313" key="3">
    <source>
        <dbReference type="Proteomes" id="UP000185124"/>
    </source>
</evidence>
<keyword evidence="1" id="KW-0472">Membrane</keyword>
<dbReference type="Proteomes" id="UP000185124">
    <property type="component" value="Unassembled WGS sequence"/>
</dbReference>
<feature type="transmembrane region" description="Helical" evidence="1">
    <location>
        <begin position="70"/>
        <end position="87"/>
    </location>
</feature>
<gene>
    <name evidence="2" type="ORF">SAMN04489832_4551</name>
</gene>
<sequence length="149" mass="15636">MATTASSSSTIAGLTARAGDGAQQAFLLLRTVFTVAPIAFGLDKFFNLLADWPSYLAPFVDRLVPGTGQQAMYAVGVIEIVAGLLVAARPKYGAVVVAAWLAGIIVNLLLLGEFYDVALRDFGLLVGALALWRLASGRRPADRPRSAGS</sequence>
<evidence type="ECO:0008006" key="4">
    <source>
        <dbReference type="Google" id="ProtNLM"/>
    </source>
</evidence>
<keyword evidence="3" id="KW-1185">Reference proteome</keyword>